<keyword evidence="5" id="KW-0631">Potassium channel</keyword>
<dbReference type="GO" id="GO:0001508">
    <property type="term" value="P:action potential"/>
    <property type="evidence" value="ECO:0007669"/>
    <property type="project" value="TreeGrafter"/>
</dbReference>
<feature type="transmembrane region" description="Helical" evidence="12">
    <location>
        <begin position="197"/>
        <end position="217"/>
    </location>
</feature>
<dbReference type="STRING" id="889378.Spiaf_2624"/>
<dbReference type="PATRIC" id="fig|889378.3.peg.2597"/>
<dbReference type="PRINTS" id="PR00169">
    <property type="entry name" value="KCHANNEL"/>
</dbReference>
<dbReference type="KEGG" id="sfc:Spiaf_2624"/>
<dbReference type="Gene3D" id="1.10.287.70">
    <property type="match status" value="1"/>
</dbReference>
<gene>
    <name evidence="14" type="ordered locus">Spiaf_2624</name>
</gene>
<keyword evidence="9 12" id="KW-0472">Membrane</keyword>
<evidence type="ECO:0000256" key="11">
    <source>
        <dbReference type="SAM" id="MobiDB-lite"/>
    </source>
</evidence>
<evidence type="ECO:0000256" key="9">
    <source>
        <dbReference type="ARBA" id="ARBA00023136"/>
    </source>
</evidence>
<keyword evidence="6" id="KW-0630">Potassium</keyword>
<dbReference type="InterPro" id="IPR005821">
    <property type="entry name" value="Ion_trans_dom"/>
</dbReference>
<dbReference type="PANTHER" id="PTHR11537:SF254">
    <property type="entry name" value="POTASSIUM VOLTAGE-GATED CHANNEL PROTEIN SHAB"/>
    <property type="match status" value="1"/>
</dbReference>
<feature type="region of interest" description="Disordered" evidence="11">
    <location>
        <begin position="1"/>
        <end position="22"/>
    </location>
</feature>
<name>H9UMA7_SPIAZ</name>
<dbReference type="PANTHER" id="PTHR11537">
    <property type="entry name" value="VOLTAGE-GATED POTASSIUM CHANNEL"/>
    <property type="match status" value="1"/>
</dbReference>
<dbReference type="InterPro" id="IPR028325">
    <property type="entry name" value="VG_K_chnl"/>
</dbReference>
<proteinExistence type="predicted"/>
<evidence type="ECO:0000256" key="8">
    <source>
        <dbReference type="ARBA" id="ARBA00023065"/>
    </source>
</evidence>
<evidence type="ECO:0000259" key="13">
    <source>
        <dbReference type="Pfam" id="PF00520"/>
    </source>
</evidence>
<keyword evidence="3" id="KW-0633">Potassium transport</keyword>
<evidence type="ECO:0000313" key="14">
    <source>
        <dbReference type="EMBL" id="AFG38650.1"/>
    </source>
</evidence>
<dbReference type="RefSeq" id="WP_014456632.1">
    <property type="nucleotide sequence ID" value="NC_017098.1"/>
</dbReference>
<comment type="subcellular location">
    <subcellularLocation>
        <location evidence="1">Membrane</location>
        <topology evidence="1">Multi-pass membrane protein</topology>
    </subcellularLocation>
</comment>
<evidence type="ECO:0000256" key="7">
    <source>
        <dbReference type="ARBA" id="ARBA00022989"/>
    </source>
</evidence>
<keyword evidence="7 12" id="KW-1133">Transmembrane helix</keyword>
<dbReference type="GO" id="GO:0008076">
    <property type="term" value="C:voltage-gated potassium channel complex"/>
    <property type="evidence" value="ECO:0007669"/>
    <property type="project" value="InterPro"/>
</dbReference>
<feature type="domain" description="Ion transport" evidence="13">
    <location>
        <begin position="44"/>
        <end position="252"/>
    </location>
</feature>
<dbReference type="Proteomes" id="UP000007383">
    <property type="component" value="Chromosome"/>
</dbReference>
<keyword evidence="8" id="KW-0406">Ion transport</keyword>
<feature type="transmembrane region" description="Helical" evidence="12">
    <location>
        <begin position="229"/>
        <end position="249"/>
    </location>
</feature>
<dbReference type="HOGENOM" id="CLU_011722_1_3_12"/>
<dbReference type="AlphaFoldDB" id="H9UMA7"/>
<dbReference type="GO" id="GO:0005249">
    <property type="term" value="F:voltage-gated potassium channel activity"/>
    <property type="evidence" value="ECO:0007669"/>
    <property type="project" value="InterPro"/>
</dbReference>
<evidence type="ECO:0000256" key="10">
    <source>
        <dbReference type="ARBA" id="ARBA00023303"/>
    </source>
</evidence>
<feature type="transmembrane region" description="Helical" evidence="12">
    <location>
        <begin position="170"/>
        <end position="191"/>
    </location>
</feature>
<feature type="transmembrane region" description="Helical" evidence="12">
    <location>
        <begin position="72"/>
        <end position="93"/>
    </location>
</feature>
<accession>H9UMA7</accession>
<evidence type="ECO:0000256" key="5">
    <source>
        <dbReference type="ARBA" id="ARBA00022826"/>
    </source>
</evidence>
<dbReference type="EMBL" id="CP003282">
    <property type="protein sequence ID" value="AFG38650.1"/>
    <property type="molecule type" value="Genomic_DNA"/>
</dbReference>
<feature type="transmembrane region" description="Helical" evidence="12">
    <location>
        <begin position="105"/>
        <end position="127"/>
    </location>
</feature>
<evidence type="ECO:0000256" key="1">
    <source>
        <dbReference type="ARBA" id="ARBA00004141"/>
    </source>
</evidence>
<reference evidence="15" key="1">
    <citation type="journal article" date="2013" name="Stand. Genomic Sci.">
        <title>Complete genome sequence of the halophilic bacterium Spirochaeta africana type strain (Z-7692(T)) from the alkaline Lake Magadi in the East African Rift.</title>
        <authorList>
            <person name="Liolos K."/>
            <person name="Abt B."/>
            <person name="Scheuner C."/>
            <person name="Teshima H."/>
            <person name="Held B."/>
            <person name="Lapidus A."/>
            <person name="Nolan M."/>
            <person name="Lucas S."/>
            <person name="Deshpande S."/>
            <person name="Cheng J.F."/>
            <person name="Tapia R."/>
            <person name="Goodwin L.A."/>
            <person name="Pitluck S."/>
            <person name="Pagani I."/>
            <person name="Ivanova N."/>
            <person name="Mavromatis K."/>
            <person name="Mikhailova N."/>
            <person name="Huntemann M."/>
            <person name="Pati A."/>
            <person name="Chen A."/>
            <person name="Palaniappan K."/>
            <person name="Land M."/>
            <person name="Rohde M."/>
            <person name="Tindall B.J."/>
            <person name="Detter J.C."/>
            <person name="Goker M."/>
            <person name="Bristow J."/>
            <person name="Eisen J.A."/>
            <person name="Markowitz V."/>
            <person name="Hugenholtz P."/>
            <person name="Woyke T."/>
            <person name="Klenk H.P."/>
            <person name="Kyrpides N.C."/>
        </authorList>
    </citation>
    <scope>NUCLEOTIDE SEQUENCE</scope>
    <source>
        <strain evidence="15">ATCC 700263 / DSM 8902 / Z-7692</strain>
    </source>
</reference>
<sequence>MPGPGYHNPRKNRVRQRPDARPSHGLRQRLYDLLFTIETPAGYRFDVILIVVIALSVLTTMLESVAELRAQWGAVFAALEWGFTIVFSLEYLLRLVATNRRLRFAGSFFGVIDLLAVLPTWLGLLFAGLPSLIFLRTLRVLRVFRLLKLWKYSREAQYLLAALRASLPKISVFLFGVGTLIVVLGSVMYLVEGPENGFTNIFVSLYWTVVTITTVGYGDISPQTPLGQFISSVVMIMGYAIIAVPTGIVSAEIIRGEPDETPEEPCP</sequence>
<evidence type="ECO:0000256" key="3">
    <source>
        <dbReference type="ARBA" id="ARBA00022538"/>
    </source>
</evidence>
<evidence type="ECO:0000256" key="2">
    <source>
        <dbReference type="ARBA" id="ARBA00022448"/>
    </source>
</evidence>
<dbReference type="Pfam" id="PF00520">
    <property type="entry name" value="Ion_trans"/>
    <property type="match status" value="1"/>
</dbReference>
<evidence type="ECO:0000313" key="15">
    <source>
        <dbReference type="Proteomes" id="UP000007383"/>
    </source>
</evidence>
<keyword evidence="4 12" id="KW-0812">Transmembrane</keyword>
<evidence type="ECO:0000256" key="4">
    <source>
        <dbReference type="ARBA" id="ARBA00022692"/>
    </source>
</evidence>
<evidence type="ECO:0000256" key="12">
    <source>
        <dbReference type="SAM" id="Phobius"/>
    </source>
</evidence>
<protein>
    <submittedName>
        <fullName evidence="14">Kef-type K+ ransport system, predicted NAD-binding component</fullName>
    </submittedName>
</protein>
<keyword evidence="15" id="KW-1185">Reference proteome</keyword>
<dbReference type="eggNOG" id="COG2126">
    <property type="taxonomic scope" value="Bacteria"/>
</dbReference>
<keyword evidence="10" id="KW-0407">Ion channel</keyword>
<evidence type="ECO:0000256" key="6">
    <source>
        <dbReference type="ARBA" id="ARBA00022958"/>
    </source>
</evidence>
<keyword evidence="2" id="KW-0813">Transport</keyword>
<organism evidence="14 15">
    <name type="scientific">Spirochaeta africana (strain ATCC 700263 / DSM 8902 / Z-7692)</name>
    <dbReference type="NCBI Taxonomy" id="889378"/>
    <lineage>
        <taxon>Bacteria</taxon>
        <taxon>Pseudomonadati</taxon>
        <taxon>Spirochaetota</taxon>
        <taxon>Spirochaetia</taxon>
        <taxon>Spirochaetales</taxon>
        <taxon>Spirochaetaceae</taxon>
        <taxon>Spirochaeta</taxon>
    </lineage>
</organism>
<feature type="transmembrane region" description="Helical" evidence="12">
    <location>
        <begin position="47"/>
        <end position="66"/>
    </location>
</feature>
<dbReference type="SUPFAM" id="SSF81324">
    <property type="entry name" value="Voltage-gated potassium channels"/>
    <property type="match status" value="1"/>
</dbReference>
<dbReference type="OrthoDB" id="9799090at2"/>